<dbReference type="Proteomes" id="UP000681967">
    <property type="component" value="Unassembled WGS sequence"/>
</dbReference>
<gene>
    <name evidence="1" type="ORF">BYL167_LOCUS57818</name>
</gene>
<name>A0A8S3EEK7_9BILA</name>
<comment type="caution">
    <text evidence="1">The sequence shown here is derived from an EMBL/GenBank/DDBJ whole genome shotgun (WGS) entry which is preliminary data.</text>
</comment>
<dbReference type="InterPro" id="IPR036465">
    <property type="entry name" value="vWFA_dom_sf"/>
</dbReference>
<protein>
    <recommendedName>
        <fullName evidence="3">VWFA domain-containing protein</fullName>
    </recommendedName>
</protein>
<organism evidence="1 2">
    <name type="scientific">Rotaria magnacalcarata</name>
    <dbReference type="NCBI Taxonomy" id="392030"/>
    <lineage>
        <taxon>Eukaryota</taxon>
        <taxon>Metazoa</taxon>
        <taxon>Spiralia</taxon>
        <taxon>Gnathifera</taxon>
        <taxon>Rotifera</taxon>
        <taxon>Eurotatoria</taxon>
        <taxon>Bdelloidea</taxon>
        <taxon>Philodinida</taxon>
        <taxon>Philodinidae</taxon>
        <taxon>Rotaria</taxon>
    </lineage>
</organism>
<dbReference type="EMBL" id="CAJOBH010225605">
    <property type="protein sequence ID" value="CAF5048862.1"/>
    <property type="molecule type" value="Genomic_DNA"/>
</dbReference>
<evidence type="ECO:0008006" key="3">
    <source>
        <dbReference type="Google" id="ProtNLM"/>
    </source>
</evidence>
<evidence type="ECO:0000313" key="2">
    <source>
        <dbReference type="Proteomes" id="UP000681967"/>
    </source>
</evidence>
<feature type="non-terminal residue" evidence="1">
    <location>
        <position position="1"/>
    </location>
</feature>
<sequence>MASCTIVSSEGFASSLVNFRVPFRGDKKNEDCLPRIILVIDRSGSMSGDPWKQVQAAVQAIDEINQKLARNANLEPIVITYNNTVSITNLASIAKTKADGSTDFVKVFEQVQKTVKEIGVDKRIVIIFMTDGCDSCNRPNAINDAQTKLQMFLKESHLN</sequence>
<dbReference type="SUPFAM" id="SSF53300">
    <property type="entry name" value="vWA-like"/>
    <property type="match status" value="1"/>
</dbReference>
<dbReference type="Gene3D" id="3.40.50.410">
    <property type="entry name" value="von Willebrand factor, type A domain"/>
    <property type="match status" value="1"/>
</dbReference>
<proteinExistence type="predicted"/>
<evidence type="ECO:0000313" key="1">
    <source>
        <dbReference type="EMBL" id="CAF5048862.1"/>
    </source>
</evidence>
<dbReference type="CDD" id="cd00198">
    <property type="entry name" value="vWFA"/>
    <property type="match status" value="1"/>
</dbReference>
<dbReference type="AlphaFoldDB" id="A0A8S3EEK7"/>
<reference evidence="1" key="1">
    <citation type="submission" date="2021-02" db="EMBL/GenBank/DDBJ databases">
        <authorList>
            <person name="Nowell W R."/>
        </authorList>
    </citation>
    <scope>NUCLEOTIDE SEQUENCE</scope>
</reference>
<accession>A0A8S3EEK7</accession>